<dbReference type="AlphaFoldDB" id="A0AAX6EFC2"/>
<evidence type="ECO:0000313" key="1">
    <source>
        <dbReference type="EMBL" id="KAJ6802695.1"/>
    </source>
</evidence>
<organism evidence="1 2">
    <name type="scientific">Iris pallida</name>
    <name type="common">Sweet iris</name>
    <dbReference type="NCBI Taxonomy" id="29817"/>
    <lineage>
        <taxon>Eukaryota</taxon>
        <taxon>Viridiplantae</taxon>
        <taxon>Streptophyta</taxon>
        <taxon>Embryophyta</taxon>
        <taxon>Tracheophyta</taxon>
        <taxon>Spermatophyta</taxon>
        <taxon>Magnoliopsida</taxon>
        <taxon>Liliopsida</taxon>
        <taxon>Asparagales</taxon>
        <taxon>Iridaceae</taxon>
        <taxon>Iridoideae</taxon>
        <taxon>Irideae</taxon>
        <taxon>Iris</taxon>
    </lineage>
</organism>
<accession>A0AAX6EFC2</accession>
<sequence>MFGSVDLARSATASFTRRLCLRRTAPMRSTRRWILSSTRMTRSSSDSVSYGGRNLQIRSARTIRTAGSTSGAR</sequence>
<reference evidence="1" key="2">
    <citation type="submission" date="2023-04" db="EMBL/GenBank/DDBJ databases">
        <authorList>
            <person name="Bruccoleri R.E."/>
            <person name="Oakeley E.J."/>
            <person name="Faust A.-M."/>
            <person name="Dessus-Babus S."/>
            <person name="Altorfer M."/>
            <person name="Burckhardt D."/>
            <person name="Oertli M."/>
            <person name="Naumann U."/>
            <person name="Petersen F."/>
            <person name="Wong J."/>
        </authorList>
    </citation>
    <scope>NUCLEOTIDE SEQUENCE</scope>
    <source>
        <strain evidence="1">GSM-AAB239-AS_SAM_17_03QT</strain>
        <tissue evidence="1">Leaf</tissue>
    </source>
</reference>
<reference evidence="1" key="1">
    <citation type="journal article" date="2023" name="GigaByte">
        <title>Genome assembly of the bearded iris, Iris pallida Lam.</title>
        <authorList>
            <person name="Bruccoleri R.E."/>
            <person name="Oakeley E.J."/>
            <person name="Faust A.M.E."/>
            <person name="Altorfer M."/>
            <person name="Dessus-Babus S."/>
            <person name="Burckhardt D."/>
            <person name="Oertli M."/>
            <person name="Naumann U."/>
            <person name="Petersen F."/>
            <person name="Wong J."/>
        </authorList>
    </citation>
    <scope>NUCLEOTIDE SEQUENCE</scope>
    <source>
        <strain evidence="1">GSM-AAB239-AS_SAM_17_03QT</strain>
    </source>
</reference>
<comment type="caution">
    <text evidence="1">The sequence shown here is derived from an EMBL/GenBank/DDBJ whole genome shotgun (WGS) entry which is preliminary data.</text>
</comment>
<dbReference type="EMBL" id="JANAVB010037020">
    <property type="protein sequence ID" value="KAJ6802695.1"/>
    <property type="molecule type" value="Genomic_DNA"/>
</dbReference>
<gene>
    <name evidence="1" type="ORF">M6B38_191095</name>
</gene>
<proteinExistence type="predicted"/>
<dbReference type="Proteomes" id="UP001140949">
    <property type="component" value="Unassembled WGS sequence"/>
</dbReference>
<evidence type="ECO:0000313" key="2">
    <source>
        <dbReference type="Proteomes" id="UP001140949"/>
    </source>
</evidence>
<name>A0AAX6EFC2_IRIPA</name>
<protein>
    <submittedName>
        <fullName evidence="1">Uncharacterized protein</fullName>
    </submittedName>
</protein>
<keyword evidence="2" id="KW-1185">Reference proteome</keyword>